<dbReference type="Proteomes" id="UP000555828">
    <property type="component" value="Unassembled WGS sequence"/>
</dbReference>
<reference evidence="1 2" key="1">
    <citation type="submission" date="2020-08" db="EMBL/GenBank/DDBJ databases">
        <title>Genomic Encyclopedia of Type Strains, Phase IV (KMG-IV): sequencing the most valuable type-strain genomes for metagenomic binning, comparative biology and taxonomic classification.</title>
        <authorList>
            <person name="Goeker M."/>
        </authorList>
    </citation>
    <scope>NUCLEOTIDE SEQUENCE [LARGE SCALE GENOMIC DNA]</scope>
    <source>
        <strain evidence="1 2">DSM 13481</strain>
    </source>
</reference>
<accession>A0A841GIV4</accession>
<sequence length="114" mass="13715">MKSMHDHHHEHEHEHEHLEAFTLYDEEGNEHNFILLAEIENEGSDYWACEEIFVENEEITDFGELYIFKKTVDKEGNVFLDTIEDKDEFNRVAKMFEEMSDFEIVDEENEDIDN</sequence>
<evidence type="ECO:0000313" key="1">
    <source>
        <dbReference type="EMBL" id="MBB6062307.1"/>
    </source>
</evidence>
<dbReference type="EMBL" id="JACHEX010000001">
    <property type="protein sequence ID" value="MBB6062307.1"/>
    <property type="molecule type" value="Genomic_DNA"/>
</dbReference>
<proteinExistence type="predicted"/>
<comment type="caution">
    <text evidence="1">The sequence shown here is derived from an EMBL/GenBank/DDBJ whole genome shotgun (WGS) entry which is preliminary data.</text>
</comment>
<organism evidence="1 2">
    <name type="scientific">Thermosipho japonicus</name>
    <dbReference type="NCBI Taxonomy" id="90323"/>
    <lineage>
        <taxon>Bacteria</taxon>
        <taxon>Thermotogati</taxon>
        <taxon>Thermotogota</taxon>
        <taxon>Thermotogae</taxon>
        <taxon>Thermotogales</taxon>
        <taxon>Fervidobacteriaceae</taxon>
        <taxon>Thermosipho</taxon>
    </lineage>
</organism>
<gene>
    <name evidence="1" type="ORF">HNP65_000729</name>
</gene>
<evidence type="ECO:0000313" key="2">
    <source>
        <dbReference type="Proteomes" id="UP000555828"/>
    </source>
</evidence>
<dbReference type="AlphaFoldDB" id="A0A841GIV4"/>
<dbReference type="InterPro" id="IPR009711">
    <property type="entry name" value="UPF0473"/>
</dbReference>
<name>A0A841GIV4_9BACT</name>
<keyword evidence="2" id="KW-1185">Reference proteome</keyword>
<protein>
    <submittedName>
        <fullName evidence="1">Uncharacterized protein YrzB (UPF0473 family)</fullName>
    </submittedName>
</protein>
<dbReference type="Pfam" id="PF06949">
    <property type="entry name" value="DUF1292"/>
    <property type="match status" value="1"/>
</dbReference>